<keyword evidence="2" id="KW-1185">Reference proteome</keyword>
<dbReference type="EMBL" id="SOFP01000083">
    <property type="protein sequence ID" value="TFC09475.1"/>
    <property type="molecule type" value="Genomic_DNA"/>
</dbReference>
<evidence type="ECO:0000313" key="1">
    <source>
        <dbReference type="EMBL" id="TFC09475.1"/>
    </source>
</evidence>
<dbReference type="OrthoDB" id="5125731at2"/>
<accession>A0A4R8WGY2</accession>
<proteinExistence type="predicted"/>
<dbReference type="RefSeq" id="WP_134569454.1">
    <property type="nucleotide sequence ID" value="NZ_SOFP01000083.1"/>
</dbReference>
<protein>
    <submittedName>
        <fullName evidence="1">Uncharacterized protein</fullName>
    </submittedName>
</protein>
<reference evidence="1 2" key="1">
    <citation type="submission" date="2019-03" db="EMBL/GenBank/DDBJ databases">
        <title>Genomics of glacier-inhabiting Cryobacterium strains.</title>
        <authorList>
            <person name="Liu Q."/>
            <person name="Xin Y.-H."/>
        </authorList>
    </citation>
    <scope>NUCLEOTIDE SEQUENCE [LARGE SCALE GENOMIC DNA]</scope>
    <source>
        <strain evidence="1 2">MDT1-3</strain>
    </source>
</reference>
<dbReference type="Proteomes" id="UP000298412">
    <property type="component" value="Unassembled WGS sequence"/>
</dbReference>
<gene>
    <name evidence="1" type="ORF">E3O19_16935</name>
</gene>
<organism evidence="1 2">
    <name type="scientific">Cryobacterium algoritolerans</name>
    <dbReference type="NCBI Taxonomy" id="1259184"/>
    <lineage>
        <taxon>Bacteria</taxon>
        <taxon>Bacillati</taxon>
        <taxon>Actinomycetota</taxon>
        <taxon>Actinomycetes</taxon>
        <taxon>Micrococcales</taxon>
        <taxon>Microbacteriaceae</taxon>
        <taxon>Cryobacterium</taxon>
    </lineage>
</organism>
<comment type="caution">
    <text evidence="1">The sequence shown here is derived from an EMBL/GenBank/DDBJ whole genome shotgun (WGS) entry which is preliminary data.</text>
</comment>
<name>A0A4R8WGY2_9MICO</name>
<evidence type="ECO:0000313" key="2">
    <source>
        <dbReference type="Proteomes" id="UP000298412"/>
    </source>
</evidence>
<sequence length="125" mass="13835">MRTFGEFHARSAGAGHGVLRWAANQGGAAVIQTGSIVLVDPARRERRLAELRHRRMLLRELRDDVDFAWRGLLPADLGGSWRSAAQRGYSERRRELVDELRRACRDLDDALTAVEAAIAAVTASA</sequence>
<dbReference type="AlphaFoldDB" id="A0A4R8WGY2"/>